<keyword evidence="4" id="KW-1185">Reference proteome</keyword>
<sequence length="231" mass="25314">MDRREIAGLLAYMGRLDPRTMRTDPGELRDQVDQWQELLGDVPLATDYGWDARTAIRSHVVSSPYPVLPVDVARQWAKHSADRLARHTDPVPTADPDDVESWRAELLGTRHAVLAGQRPPNEQRAITSGATVDPAVEARLRAIGSCIPPAVRADLARFRPTRAAREAAAVEGRPDPLAVRCEWCQAPAGEPCRNRRMGLDGGARGNARRSKPHPSRLDLAAAALHRQESAA</sequence>
<comment type="caution">
    <text evidence="3">The sequence shown here is derived from an EMBL/GenBank/DDBJ whole genome shotgun (WGS) entry which is preliminary data.</text>
</comment>
<accession>A0A919EUW2</accession>
<dbReference type="EMBL" id="BNBF01000006">
    <property type="protein sequence ID" value="GHG46594.1"/>
    <property type="molecule type" value="Genomic_DNA"/>
</dbReference>
<name>A0A919EUW2_9ACTN</name>
<evidence type="ECO:0000259" key="2">
    <source>
        <dbReference type="Pfam" id="PF24623"/>
    </source>
</evidence>
<gene>
    <name evidence="3" type="ORF">GCM10018980_25670</name>
</gene>
<dbReference type="Pfam" id="PF24623">
    <property type="entry name" value="Phage_zn_bind_8"/>
    <property type="match status" value="1"/>
</dbReference>
<protein>
    <recommendedName>
        <fullName evidence="2">DNA-binding phage zinc finger domain-containing protein</fullName>
    </recommendedName>
</protein>
<proteinExistence type="predicted"/>
<dbReference type="InterPro" id="IPR056911">
    <property type="entry name" value="Phage_Znf_bind_put"/>
</dbReference>
<dbReference type="RefSeq" id="WP_189981131.1">
    <property type="nucleotide sequence ID" value="NZ_BNBF01000006.1"/>
</dbReference>
<evidence type="ECO:0000313" key="3">
    <source>
        <dbReference type="EMBL" id="GHG46594.1"/>
    </source>
</evidence>
<feature type="domain" description="DNA-binding phage zinc finger" evidence="2">
    <location>
        <begin position="169"/>
        <end position="228"/>
    </location>
</feature>
<evidence type="ECO:0000256" key="1">
    <source>
        <dbReference type="SAM" id="MobiDB-lite"/>
    </source>
</evidence>
<dbReference type="Proteomes" id="UP000619355">
    <property type="component" value="Unassembled WGS sequence"/>
</dbReference>
<evidence type="ECO:0000313" key="4">
    <source>
        <dbReference type="Proteomes" id="UP000619355"/>
    </source>
</evidence>
<reference evidence="4" key="1">
    <citation type="journal article" date="2019" name="Int. J. Syst. Evol. Microbiol.">
        <title>The Global Catalogue of Microorganisms (GCM) 10K type strain sequencing project: providing services to taxonomists for standard genome sequencing and annotation.</title>
        <authorList>
            <consortium name="The Broad Institute Genomics Platform"/>
            <consortium name="The Broad Institute Genome Sequencing Center for Infectious Disease"/>
            <person name="Wu L."/>
            <person name="Ma J."/>
        </authorList>
    </citation>
    <scope>NUCLEOTIDE SEQUENCE [LARGE SCALE GENOMIC DNA]</scope>
    <source>
        <strain evidence="4">JCM 4253</strain>
    </source>
</reference>
<feature type="region of interest" description="Disordered" evidence="1">
    <location>
        <begin position="195"/>
        <end position="216"/>
    </location>
</feature>
<organism evidence="3 4">
    <name type="scientific">Streptomyces capoamus</name>
    <dbReference type="NCBI Taxonomy" id="68183"/>
    <lineage>
        <taxon>Bacteria</taxon>
        <taxon>Bacillati</taxon>
        <taxon>Actinomycetota</taxon>
        <taxon>Actinomycetes</taxon>
        <taxon>Kitasatosporales</taxon>
        <taxon>Streptomycetaceae</taxon>
        <taxon>Streptomyces</taxon>
    </lineage>
</organism>
<dbReference type="AlphaFoldDB" id="A0A919EUW2"/>